<dbReference type="AlphaFoldDB" id="A0A915CN81"/>
<organism evidence="2 3">
    <name type="scientific">Ditylenchus dipsaci</name>
    <dbReference type="NCBI Taxonomy" id="166011"/>
    <lineage>
        <taxon>Eukaryota</taxon>
        <taxon>Metazoa</taxon>
        <taxon>Ecdysozoa</taxon>
        <taxon>Nematoda</taxon>
        <taxon>Chromadorea</taxon>
        <taxon>Rhabditida</taxon>
        <taxon>Tylenchina</taxon>
        <taxon>Tylenchomorpha</taxon>
        <taxon>Sphaerularioidea</taxon>
        <taxon>Anguinidae</taxon>
        <taxon>Anguininae</taxon>
        <taxon>Ditylenchus</taxon>
    </lineage>
</organism>
<feature type="compositionally biased region" description="Low complexity" evidence="1">
    <location>
        <begin position="115"/>
        <end position="126"/>
    </location>
</feature>
<sequence length="126" mass="13960">MSSLYLSSRSVINSTLKSDSESVDAITYRKIKDFDDSWPSDIVSAATCHPVSAIHTQINKETTARMQALLSATFPRGLMNRNMVALLPTSLPSGLRLRRLSRRSQPRIKTHSENRSVSLSSHSSIS</sequence>
<feature type="compositionally biased region" description="Basic residues" evidence="1">
    <location>
        <begin position="98"/>
        <end position="109"/>
    </location>
</feature>
<name>A0A915CN81_9BILA</name>
<proteinExistence type="predicted"/>
<accession>A0A915CN81</accession>
<evidence type="ECO:0000313" key="3">
    <source>
        <dbReference type="WBParaSite" id="jg1043"/>
    </source>
</evidence>
<dbReference type="Proteomes" id="UP000887574">
    <property type="component" value="Unplaced"/>
</dbReference>
<protein>
    <submittedName>
        <fullName evidence="3">Uncharacterized protein</fullName>
    </submittedName>
</protein>
<reference evidence="3" key="1">
    <citation type="submission" date="2022-11" db="UniProtKB">
        <authorList>
            <consortium name="WormBaseParasite"/>
        </authorList>
    </citation>
    <scope>IDENTIFICATION</scope>
</reference>
<keyword evidence="2" id="KW-1185">Reference proteome</keyword>
<evidence type="ECO:0000256" key="1">
    <source>
        <dbReference type="SAM" id="MobiDB-lite"/>
    </source>
</evidence>
<feature type="region of interest" description="Disordered" evidence="1">
    <location>
        <begin position="98"/>
        <end position="126"/>
    </location>
</feature>
<dbReference type="WBParaSite" id="jg1043">
    <property type="protein sequence ID" value="jg1043"/>
    <property type="gene ID" value="jg1043"/>
</dbReference>
<evidence type="ECO:0000313" key="2">
    <source>
        <dbReference type="Proteomes" id="UP000887574"/>
    </source>
</evidence>